<evidence type="ECO:0000313" key="3">
    <source>
        <dbReference type="Proteomes" id="UP001139095"/>
    </source>
</evidence>
<dbReference type="InterPro" id="IPR011335">
    <property type="entry name" value="Restrct_endonuc-II-like"/>
</dbReference>
<organism evidence="2 3">
    <name type="scientific">Marinomonas algarum</name>
    <dbReference type="NCBI Taxonomy" id="2883105"/>
    <lineage>
        <taxon>Bacteria</taxon>
        <taxon>Pseudomonadati</taxon>
        <taxon>Pseudomonadota</taxon>
        <taxon>Gammaproteobacteria</taxon>
        <taxon>Oceanospirillales</taxon>
        <taxon>Oceanospirillaceae</taxon>
        <taxon>Marinomonas</taxon>
    </lineage>
</organism>
<dbReference type="InterPro" id="IPR051703">
    <property type="entry name" value="NF-kappa-B_Signaling_Reg"/>
</dbReference>
<proteinExistence type="predicted"/>
<reference evidence="2" key="1">
    <citation type="submission" date="2021-10" db="EMBL/GenBank/DDBJ databases">
        <title>Marinomonas pontica sp. nov., isolated from the Black Sea.</title>
        <authorList>
            <person name="Zhao L.-H."/>
            <person name="Xue J.-H."/>
        </authorList>
    </citation>
    <scope>NUCLEOTIDE SEQUENCE</scope>
    <source>
        <strain evidence="2">E8</strain>
    </source>
</reference>
<dbReference type="PANTHER" id="PTHR46609">
    <property type="entry name" value="EXONUCLEASE, PHAGE-TYPE/RECB, C-TERMINAL DOMAIN-CONTAINING PROTEIN"/>
    <property type="match status" value="1"/>
</dbReference>
<dbReference type="Proteomes" id="UP001139095">
    <property type="component" value="Unassembled WGS sequence"/>
</dbReference>
<keyword evidence="3" id="KW-1185">Reference proteome</keyword>
<dbReference type="SUPFAM" id="SSF52980">
    <property type="entry name" value="Restriction endonuclease-like"/>
    <property type="match status" value="1"/>
</dbReference>
<dbReference type="CDD" id="cd22343">
    <property type="entry name" value="PDDEXK_lambda_exonuclease-like"/>
    <property type="match status" value="1"/>
</dbReference>
<protein>
    <submittedName>
        <fullName evidence="2">YqaJ viral recombinase family protein</fullName>
    </submittedName>
</protein>
<dbReference type="PANTHER" id="PTHR46609:SF6">
    <property type="entry name" value="EXONUCLEASE, PHAGE-TYPE_RECB, C-TERMINAL DOMAIN-CONTAINING PROTEIN-RELATED"/>
    <property type="match status" value="1"/>
</dbReference>
<comment type="caution">
    <text evidence="2">The sequence shown here is derived from an EMBL/GenBank/DDBJ whole genome shotgun (WGS) entry which is preliminary data.</text>
</comment>
<dbReference type="Gene3D" id="3.90.320.10">
    <property type="match status" value="1"/>
</dbReference>
<evidence type="ECO:0000313" key="2">
    <source>
        <dbReference type="EMBL" id="MCB5162952.1"/>
    </source>
</evidence>
<dbReference type="InterPro" id="IPR017482">
    <property type="entry name" value="Lambda-type_endonuclease"/>
</dbReference>
<sequence length="336" mass="38839">MKIINLVQGSDEWLEWREGGVTATDATILLGRSPYKTIWRLWAEKTGYARPEDLSSNPLVKKGIENEDKARIAFEENHDDMVLPACVESDEDPIFRASLDGLNGDWQPVELKCPSESTWNDVCTNGTNSKPYHLYYAQVQHQLMVTKAKKGWLVFWFEGEVREFEILPDQELMDELTLKAHEFWDQVTNKIEPPKDPEKDTFIPKGDQATEWIRLAEEYRFFEDQVQEAKKRLDDLKTKQKPLLENLKGLMGDNFTADYGGLMITRYKVAGKLDYKKILKEEAPALKAEDIEKYRGNDSERCRVTVSESVKPRTVVDEEAVAPLLNMVEEFEISYF</sequence>
<accession>A0A9X1RVR7</accession>
<dbReference type="InterPro" id="IPR019080">
    <property type="entry name" value="YqaJ_viral_recombinase"/>
</dbReference>
<dbReference type="AlphaFoldDB" id="A0A9X1RVR7"/>
<evidence type="ECO:0000259" key="1">
    <source>
        <dbReference type="Pfam" id="PF09588"/>
    </source>
</evidence>
<dbReference type="RefSeq" id="WP_226755298.1">
    <property type="nucleotide sequence ID" value="NZ_JAJATW010000028.1"/>
</dbReference>
<feature type="domain" description="YqaJ viral recombinase" evidence="1">
    <location>
        <begin position="12"/>
        <end position="148"/>
    </location>
</feature>
<gene>
    <name evidence="2" type="ORF">LG368_13750</name>
</gene>
<name>A0A9X1RVR7_9GAMM</name>
<dbReference type="NCBIfam" id="TIGR03033">
    <property type="entry name" value="phage_rel_nuc"/>
    <property type="match status" value="1"/>
</dbReference>
<dbReference type="InterPro" id="IPR011604">
    <property type="entry name" value="PDDEXK-like_dom_sf"/>
</dbReference>
<dbReference type="EMBL" id="JAJATW010000028">
    <property type="protein sequence ID" value="MCB5162952.1"/>
    <property type="molecule type" value="Genomic_DNA"/>
</dbReference>
<dbReference type="Pfam" id="PF09588">
    <property type="entry name" value="YqaJ"/>
    <property type="match status" value="1"/>
</dbReference>